<comment type="caution">
    <text evidence="3">The sequence shown here is derived from an EMBL/GenBank/DDBJ whole genome shotgun (WGS) entry which is preliminary data.</text>
</comment>
<keyword evidence="3" id="KW-0378">Hydrolase</keyword>
<feature type="transmembrane region" description="Helical" evidence="1">
    <location>
        <begin position="267"/>
        <end position="286"/>
    </location>
</feature>
<evidence type="ECO:0000313" key="3">
    <source>
        <dbReference type="EMBL" id="MDE5420332.1"/>
    </source>
</evidence>
<accession>A0ABT5VYE3</accession>
<organism evidence="3 4">
    <name type="scientific">Paralabilibaculum antarcticum</name>
    <dbReference type="NCBI Taxonomy" id="2912572"/>
    <lineage>
        <taxon>Bacteria</taxon>
        <taxon>Pseudomonadati</taxon>
        <taxon>Bacteroidota</taxon>
        <taxon>Bacteroidia</taxon>
        <taxon>Marinilabiliales</taxon>
        <taxon>Marinifilaceae</taxon>
        <taxon>Paralabilibaculum</taxon>
    </lineage>
</organism>
<dbReference type="PANTHER" id="PTHR39430:SF1">
    <property type="entry name" value="PROTEASE"/>
    <property type="match status" value="1"/>
</dbReference>
<name>A0ABT5VYE3_9BACT</name>
<keyword evidence="1" id="KW-1133">Transmembrane helix</keyword>
<sequence>MSELTKSPAIKQGWLRALLIVIPFIIFTGIFQAIGMYVWSIISNQDFLELAQNMANASASSFAVLQIFGTVGTILLVWIFTRFIDRENFVDIGFSIKKRSKDILYGLLAGVFMMGIGSLLLYFSGNLTYDTINFNLIGLLQAVLLFIFVSINEEVFVRGYILRNMMGSMNKYIALVISSVLFMALHLLNPNLSLVAIINLFLAGILLGIGYIFTKNLWFPLALHFSWNFFQGPIFGFEVSGTNTDSLISHTIQGSELLTGGKFGLEGSLLATGLCSIAIIIFWMVYKKQDIVSANSETI</sequence>
<feature type="transmembrane region" description="Helical" evidence="1">
    <location>
        <begin position="104"/>
        <end position="125"/>
    </location>
</feature>
<evidence type="ECO:0000259" key="2">
    <source>
        <dbReference type="Pfam" id="PF02517"/>
    </source>
</evidence>
<keyword evidence="4" id="KW-1185">Reference proteome</keyword>
<keyword evidence="3" id="KW-0645">Protease</keyword>
<proteinExistence type="predicted"/>
<protein>
    <submittedName>
        <fullName evidence="3">CPBP family intramembrane metalloprotease</fullName>
    </submittedName>
</protein>
<feature type="transmembrane region" description="Helical" evidence="1">
    <location>
        <begin position="194"/>
        <end position="213"/>
    </location>
</feature>
<evidence type="ECO:0000313" key="4">
    <source>
        <dbReference type="Proteomes" id="UP001528920"/>
    </source>
</evidence>
<feature type="transmembrane region" description="Helical" evidence="1">
    <location>
        <begin position="62"/>
        <end position="84"/>
    </location>
</feature>
<evidence type="ECO:0000256" key="1">
    <source>
        <dbReference type="SAM" id="Phobius"/>
    </source>
</evidence>
<dbReference type="InterPro" id="IPR003675">
    <property type="entry name" value="Rce1/LyrA-like_dom"/>
</dbReference>
<keyword evidence="1" id="KW-0472">Membrane</keyword>
<feature type="transmembrane region" description="Helical" evidence="1">
    <location>
        <begin position="20"/>
        <end position="42"/>
    </location>
</feature>
<dbReference type="EMBL" id="JAKJSC010000010">
    <property type="protein sequence ID" value="MDE5420332.1"/>
    <property type="molecule type" value="Genomic_DNA"/>
</dbReference>
<gene>
    <name evidence="3" type="ORF">L3049_20250</name>
</gene>
<keyword evidence="3" id="KW-0482">Metalloprotease</keyword>
<dbReference type="GO" id="GO:0008237">
    <property type="term" value="F:metallopeptidase activity"/>
    <property type="evidence" value="ECO:0007669"/>
    <property type="project" value="UniProtKB-KW"/>
</dbReference>
<dbReference type="Proteomes" id="UP001528920">
    <property type="component" value="Unassembled WGS sequence"/>
</dbReference>
<dbReference type="PANTHER" id="PTHR39430">
    <property type="entry name" value="MEMBRANE-ASSOCIATED PROTEASE-RELATED"/>
    <property type="match status" value="1"/>
</dbReference>
<feature type="transmembrane region" description="Helical" evidence="1">
    <location>
        <begin position="131"/>
        <end position="151"/>
    </location>
</feature>
<keyword evidence="1" id="KW-0812">Transmembrane</keyword>
<dbReference type="Pfam" id="PF02517">
    <property type="entry name" value="Rce1-like"/>
    <property type="match status" value="1"/>
</dbReference>
<reference evidence="3 4" key="1">
    <citation type="submission" date="2022-01" db="EMBL/GenBank/DDBJ databases">
        <title>Labilibaculum sp. nov, a marine bacterium isolated from Antarctica.</title>
        <authorList>
            <person name="Dai W."/>
        </authorList>
    </citation>
    <scope>NUCLEOTIDE SEQUENCE [LARGE SCALE GENOMIC DNA]</scope>
    <source>
        <strain evidence="3 4">DW002</strain>
    </source>
</reference>
<dbReference type="RefSeq" id="WP_275111664.1">
    <property type="nucleotide sequence ID" value="NZ_JAKJSC010000010.1"/>
</dbReference>
<feature type="domain" description="CAAX prenyl protease 2/Lysostaphin resistance protein A-like" evidence="2">
    <location>
        <begin position="139"/>
        <end position="230"/>
    </location>
</feature>